<sequence length="75" mass="8200">MSTQVKNIDLLADVSQLLGVPAESISPETNLIELGLDSISLMRFTGQLRSKGIDIKFDKLIASPTIESWDKLINA</sequence>
<dbReference type="STRING" id="28173.VIBNI_B0612"/>
<keyword evidence="3" id="KW-1185">Reference proteome</keyword>
<dbReference type="InterPro" id="IPR036736">
    <property type="entry name" value="ACP-like_sf"/>
</dbReference>
<name>U4K534_9VIBR</name>
<proteinExistence type="predicted"/>
<protein>
    <submittedName>
        <fullName evidence="2">Putative Aryl carrier protein</fullName>
    </submittedName>
</protein>
<evidence type="ECO:0000259" key="1">
    <source>
        <dbReference type="PROSITE" id="PS50075"/>
    </source>
</evidence>
<dbReference type="OrthoDB" id="2455700at2"/>
<reference evidence="2 3" key="1">
    <citation type="journal article" date="2013" name="ISME J.">
        <title>Comparative genomics of pathogenic lineages of Vibrio nigripulchritudo identifies virulence-associated traits.</title>
        <authorList>
            <person name="Goudenege D."/>
            <person name="Labreuche Y."/>
            <person name="Krin E."/>
            <person name="Ansquer D."/>
            <person name="Mangenot S."/>
            <person name="Calteau A."/>
            <person name="Medigue C."/>
            <person name="Mazel D."/>
            <person name="Polz M.F."/>
            <person name="Le Roux F."/>
        </authorList>
    </citation>
    <scope>NUCLEOTIDE SEQUENCE [LARGE SCALE GENOMIC DNA]</scope>
    <source>
        <strain evidence="3">SnF1</strain>
    </source>
</reference>
<evidence type="ECO:0000313" key="2">
    <source>
        <dbReference type="EMBL" id="CCO60417.1"/>
    </source>
</evidence>
<dbReference type="AlphaFoldDB" id="U4K534"/>
<dbReference type="PATRIC" id="fig|1260221.3.peg.4266"/>
<gene>
    <name evidence="2" type="ORF">VIBNI_B0612</name>
</gene>
<dbReference type="EMBL" id="FO203527">
    <property type="protein sequence ID" value="CCO60417.1"/>
    <property type="molecule type" value="Genomic_DNA"/>
</dbReference>
<dbReference type="Proteomes" id="UP000016895">
    <property type="component" value="Chromosome 2"/>
</dbReference>
<feature type="domain" description="Carrier" evidence="1">
    <location>
        <begin position="1"/>
        <end position="75"/>
    </location>
</feature>
<dbReference type="eggNOG" id="COG3433">
    <property type="taxonomic scope" value="Bacteria"/>
</dbReference>
<accession>U4K534</accession>
<dbReference type="RefSeq" id="WP_022561035.1">
    <property type="nucleotide sequence ID" value="NC_022543.1"/>
</dbReference>
<dbReference type="SUPFAM" id="SSF47336">
    <property type="entry name" value="ACP-like"/>
    <property type="match status" value="1"/>
</dbReference>
<dbReference type="Pfam" id="PF00550">
    <property type="entry name" value="PP-binding"/>
    <property type="match status" value="1"/>
</dbReference>
<dbReference type="Gene3D" id="1.10.1200.10">
    <property type="entry name" value="ACP-like"/>
    <property type="match status" value="1"/>
</dbReference>
<dbReference type="PROSITE" id="PS50075">
    <property type="entry name" value="CARRIER"/>
    <property type="match status" value="1"/>
</dbReference>
<evidence type="ECO:0000313" key="3">
    <source>
        <dbReference type="Proteomes" id="UP000016895"/>
    </source>
</evidence>
<dbReference type="KEGG" id="vni:VIBNI_B0612"/>
<organism evidence="2 3">
    <name type="scientific">Vibrio nigripulchritudo</name>
    <dbReference type="NCBI Taxonomy" id="28173"/>
    <lineage>
        <taxon>Bacteria</taxon>
        <taxon>Pseudomonadati</taxon>
        <taxon>Pseudomonadota</taxon>
        <taxon>Gammaproteobacteria</taxon>
        <taxon>Vibrionales</taxon>
        <taxon>Vibrionaceae</taxon>
        <taxon>Vibrio</taxon>
    </lineage>
</organism>
<dbReference type="InterPro" id="IPR009081">
    <property type="entry name" value="PP-bd_ACP"/>
</dbReference>